<gene>
    <name evidence="3" type="ORF">SteCoe_5650</name>
</gene>
<organism evidence="3 4">
    <name type="scientific">Stentor coeruleus</name>
    <dbReference type="NCBI Taxonomy" id="5963"/>
    <lineage>
        <taxon>Eukaryota</taxon>
        <taxon>Sar</taxon>
        <taxon>Alveolata</taxon>
        <taxon>Ciliophora</taxon>
        <taxon>Postciliodesmatophora</taxon>
        <taxon>Heterotrichea</taxon>
        <taxon>Heterotrichida</taxon>
        <taxon>Stentoridae</taxon>
        <taxon>Stentor</taxon>
    </lineage>
</organism>
<dbReference type="EMBL" id="MPUH01000075">
    <property type="protein sequence ID" value="OMJ91749.1"/>
    <property type="molecule type" value="Genomic_DNA"/>
</dbReference>
<evidence type="ECO:0000256" key="2">
    <source>
        <dbReference type="SAM" id="MobiDB-lite"/>
    </source>
</evidence>
<protein>
    <submittedName>
        <fullName evidence="3">Uncharacterized protein</fullName>
    </submittedName>
</protein>
<feature type="coiled-coil region" evidence="1">
    <location>
        <begin position="115"/>
        <end position="153"/>
    </location>
</feature>
<feature type="compositionally biased region" description="Basic and acidic residues" evidence="2">
    <location>
        <begin position="283"/>
        <end position="293"/>
    </location>
</feature>
<feature type="compositionally biased region" description="Polar residues" evidence="2">
    <location>
        <begin position="256"/>
        <end position="265"/>
    </location>
</feature>
<accession>A0A1R2CRW1</accession>
<sequence length="422" mass="49049">MSETAIEEKIRKIRQDLYNFNLGEQSSLDLYLAENRELKFSELESPYRLSSPENVRNSFKNFQSTGDLKNSEGLRSSKNFLQKNFDSTGNYKEFTLSKEIKFAQSQKEGDLMRSNQELVENLAQEKEKYLRIIAEKDEKIALFHQRLKKAESDLNVLKQGCSDIQSLKSSAREFLTKTDELDSEKSSLIKENLSLKSRISNLEKDLKSYKSESSTIINENTKLKSEKSRYIRKYEEIKKENEILHKTLQDYKRNHNPSTNCSPKKSISPGHYRKISFNKKTLFSDDEKTERKSRSPSVKRTGFPPRSKSREKDYEIGHLTSCKIIKELMSLYSVDSPALVISLVKSSLQDSQSLQVYKEFIINIQKIITSNSPPNTFKNPPGLKIAIKWIKRLIKEYLELKFQGLSPTEKKILDVLRWSQYT</sequence>
<comment type="caution">
    <text evidence="3">The sequence shown here is derived from an EMBL/GenBank/DDBJ whole genome shotgun (WGS) entry which is preliminary data.</text>
</comment>
<keyword evidence="1" id="KW-0175">Coiled coil</keyword>
<feature type="region of interest" description="Disordered" evidence="2">
    <location>
        <begin position="283"/>
        <end position="311"/>
    </location>
</feature>
<evidence type="ECO:0000313" key="4">
    <source>
        <dbReference type="Proteomes" id="UP000187209"/>
    </source>
</evidence>
<feature type="region of interest" description="Disordered" evidence="2">
    <location>
        <begin position="250"/>
        <end position="271"/>
    </location>
</feature>
<keyword evidence="4" id="KW-1185">Reference proteome</keyword>
<evidence type="ECO:0000256" key="1">
    <source>
        <dbReference type="SAM" id="Coils"/>
    </source>
</evidence>
<reference evidence="3 4" key="1">
    <citation type="submission" date="2016-11" db="EMBL/GenBank/DDBJ databases">
        <title>The macronuclear genome of Stentor coeruleus: a giant cell with tiny introns.</title>
        <authorList>
            <person name="Slabodnick M."/>
            <person name="Ruby J.G."/>
            <person name="Reiff S.B."/>
            <person name="Swart E.C."/>
            <person name="Gosai S."/>
            <person name="Prabakaran S."/>
            <person name="Witkowska E."/>
            <person name="Larue G.E."/>
            <person name="Fisher S."/>
            <person name="Freeman R.M."/>
            <person name="Gunawardena J."/>
            <person name="Chu W."/>
            <person name="Stover N.A."/>
            <person name="Gregory B.D."/>
            <person name="Nowacki M."/>
            <person name="Derisi J."/>
            <person name="Roy S.W."/>
            <person name="Marshall W.F."/>
            <person name="Sood P."/>
        </authorList>
    </citation>
    <scope>NUCLEOTIDE SEQUENCE [LARGE SCALE GENOMIC DNA]</scope>
    <source>
        <strain evidence="3">WM001</strain>
    </source>
</reference>
<evidence type="ECO:0000313" key="3">
    <source>
        <dbReference type="EMBL" id="OMJ91749.1"/>
    </source>
</evidence>
<dbReference type="AlphaFoldDB" id="A0A1R2CRW1"/>
<name>A0A1R2CRW1_9CILI</name>
<dbReference type="Proteomes" id="UP000187209">
    <property type="component" value="Unassembled WGS sequence"/>
</dbReference>
<proteinExistence type="predicted"/>